<dbReference type="EMBL" id="UFQT01000830">
    <property type="protein sequence ID" value="SSX27452.1"/>
    <property type="molecule type" value="Genomic_DNA"/>
</dbReference>
<name>A0A336MAT7_CULSO</name>
<feature type="region of interest" description="Disordered" evidence="2">
    <location>
        <begin position="1048"/>
        <end position="1150"/>
    </location>
</feature>
<protein>
    <submittedName>
        <fullName evidence="3">CSON014547 protein</fullName>
    </submittedName>
</protein>
<feature type="compositionally biased region" description="Polar residues" evidence="2">
    <location>
        <begin position="260"/>
        <end position="272"/>
    </location>
</feature>
<accession>A0A336MAT7</accession>
<organism evidence="3">
    <name type="scientific">Culicoides sonorensis</name>
    <name type="common">Biting midge</name>
    <dbReference type="NCBI Taxonomy" id="179676"/>
    <lineage>
        <taxon>Eukaryota</taxon>
        <taxon>Metazoa</taxon>
        <taxon>Ecdysozoa</taxon>
        <taxon>Arthropoda</taxon>
        <taxon>Hexapoda</taxon>
        <taxon>Insecta</taxon>
        <taxon>Pterygota</taxon>
        <taxon>Neoptera</taxon>
        <taxon>Endopterygota</taxon>
        <taxon>Diptera</taxon>
        <taxon>Nematocera</taxon>
        <taxon>Chironomoidea</taxon>
        <taxon>Ceratopogonidae</taxon>
        <taxon>Ceratopogoninae</taxon>
        <taxon>Culicoides</taxon>
        <taxon>Monoculicoides</taxon>
    </lineage>
</organism>
<feature type="compositionally biased region" description="Polar residues" evidence="2">
    <location>
        <begin position="897"/>
        <end position="933"/>
    </location>
</feature>
<feature type="compositionally biased region" description="Polar residues" evidence="2">
    <location>
        <begin position="835"/>
        <end position="878"/>
    </location>
</feature>
<feature type="compositionally biased region" description="Low complexity" evidence="2">
    <location>
        <begin position="640"/>
        <end position="657"/>
    </location>
</feature>
<evidence type="ECO:0000256" key="1">
    <source>
        <dbReference type="SAM" id="Coils"/>
    </source>
</evidence>
<feature type="compositionally biased region" description="Low complexity" evidence="2">
    <location>
        <begin position="1048"/>
        <end position="1060"/>
    </location>
</feature>
<feature type="compositionally biased region" description="Low complexity" evidence="2">
    <location>
        <begin position="886"/>
        <end position="896"/>
    </location>
</feature>
<sequence length="1217" mass="128359">MEKKRNSLNNTTLNLSGSIVSPKANSTKLVIGSLGSAQRTGVKRKPTSPLSSRNAMSKTSLGTICYNRALDAQTFTDITSKGLTTRLVRYGGNEEDTRPRQNSLRSAFIKTSPFPVLKLRKQDIKLTPQRSISLSNVRIAPPEKVIFQPNSRANILRSGSMISIQSPSNPPTRNDNEPLNPTISEPDTNPTRSVLDALKEISRKRINNEELDAERIKKQCKDVSEVDSPTFQNTIVDFTGNMTDLMYRSPMMQKRPRESNAGTQSGQASPQSAELEKQKKRLCTKNNEVMSSLSSSISLATPKRQGNELNVQRKGLDLNKDAPEDTPSINQQQNVRSGVIKETPQSNLVVQVPIKTDNASSKLSIVEPVKSTTTPKLTLFNKKIEDKPLELIETEKKIRFVKPKPADEQLESQLNNIKKVEQSKLAVLLQCLAGELDDDSEDMVDSAKKEEKPTVTDVIKPIEAPKIGISTQLTVETSQTNAIENKKEDTSKKVEKLAPSVSFKLPEVKKPEETQTVNLNQTNISFNTSKSDSPSSNLKPFTSLITTTAAPVVNSSTSSQTVPSSINLTSTTPSAFSIPTSDANKNVTSSVNNSFLFGNISKTEALPKPLIPTPTSAFASTATAIEPKPSFTFGIAKNDSSTAPSTSTTSNASNVQTSVTNTPQLSSFGSSSFVFGDKNQNNSGGLVTSTVPTFGSTMTNSGNTSVTKTTASDTVTFSSGSSMPTTTTANIFGSFGATNPLTPSQNQPSQSVSSPVFGFGTPTTSAPQVNNPSTIFGSSTTTTTSNTPAPVFGASVNTTPTTFNFGAKPSAPPAYNQAQQQNSMFDASANKDPLKSNQPSGGFSFTSPQNQTQSNTGGFSFNPNQNASAAQPTASKGSVFSRLGPTSTTTAQTTSQNPAVVSPSKSLFTFSSANSNPNQTGNTKPSGFESNLTNVSSISQTSSIFGGNTTLNNTTQNTTSLFGNSANQSSIGSNLFGNASQPTMNKPQTTFGSSNNNQTSDKTPFSFGSANQTTNALATENKSVFGSFGSGAGSGSANTNSAPAFGQTSTFTFGSTNNNNAPQTTPSSAPFAFGQSTNQPTENKPFTFGAASATPAPTFGSQVSQPNQEPPKFNFSAAGTNSPFGGNTNNNNPTFGSSTQNPPAFNFSAASGTNNNIFGSSSGGSTAGSTGSAFNFQAASQIPAPVQGGLSFNIGTGGGQQNQGRRPIRTATRRLNK</sequence>
<feature type="compositionally biased region" description="Polar residues" evidence="2">
    <location>
        <begin position="1140"/>
        <end position="1150"/>
    </location>
</feature>
<feature type="region of interest" description="Disordered" evidence="2">
    <location>
        <begin position="162"/>
        <end position="191"/>
    </location>
</feature>
<feature type="region of interest" description="Disordered" evidence="2">
    <location>
        <begin position="252"/>
        <end position="278"/>
    </location>
</feature>
<evidence type="ECO:0000313" key="3">
    <source>
        <dbReference type="EMBL" id="SSX27452.1"/>
    </source>
</evidence>
<proteinExistence type="predicted"/>
<feature type="compositionally biased region" description="Low complexity" evidence="2">
    <location>
        <begin position="1119"/>
        <end position="1139"/>
    </location>
</feature>
<feature type="compositionally biased region" description="Basic residues" evidence="2">
    <location>
        <begin position="1206"/>
        <end position="1217"/>
    </location>
</feature>
<dbReference type="VEuPathDB" id="VectorBase:CSON014547"/>
<feature type="region of interest" description="Disordered" evidence="2">
    <location>
        <begin position="1186"/>
        <end position="1217"/>
    </location>
</feature>
<gene>
    <name evidence="3" type="primary">CSON014547</name>
</gene>
<dbReference type="AlphaFoldDB" id="A0A336MAT7"/>
<feature type="region of interest" description="Disordered" evidence="2">
    <location>
        <begin position="828"/>
        <end position="933"/>
    </location>
</feature>
<feature type="region of interest" description="Disordered" evidence="2">
    <location>
        <begin position="637"/>
        <end position="657"/>
    </location>
</feature>
<evidence type="ECO:0000256" key="2">
    <source>
        <dbReference type="SAM" id="MobiDB-lite"/>
    </source>
</evidence>
<feature type="coiled-coil region" evidence="1">
    <location>
        <begin position="199"/>
        <end position="226"/>
    </location>
</feature>
<reference evidence="3" key="1">
    <citation type="submission" date="2018-07" db="EMBL/GenBank/DDBJ databases">
        <authorList>
            <person name="Quirk P.G."/>
            <person name="Krulwich T.A."/>
        </authorList>
    </citation>
    <scope>NUCLEOTIDE SEQUENCE</scope>
</reference>
<keyword evidence="1" id="KW-0175">Coiled coil</keyword>
<feature type="region of interest" description="Disordered" evidence="2">
    <location>
        <begin position="972"/>
        <end position="1010"/>
    </location>
</feature>
<dbReference type="OMA" id="GQFPKVN"/>
<feature type="compositionally biased region" description="Polar residues" evidence="2">
    <location>
        <begin position="1061"/>
        <end position="1084"/>
    </location>
</feature>